<dbReference type="EMBL" id="BEYU01000049">
    <property type="protein sequence ID" value="GBG28885.1"/>
    <property type="molecule type" value="Genomic_DNA"/>
</dbReference>
<reference evidence="10 11" key="1">
    <citation type="submission" date="2017-12" db="EMBL/GenBank/DDBJ databases">
        <title>Sequencing, de novo assembly and annotation of complete genome of a new Thraustochytrid species, strain FCC1311.</title>
        <authorList>
            <person name="Sedici K."/>
            <person name="Godart F."/>
            <person name="Aiese Cigliano R."/>
            <person name="Sanseverino W."/>
            <person name="Barakat M."/>
            <person name="Ortet P."/>
            <person name="Marechal E."/>
            <person name="Cagnac O."/>
            <person name="Amato A."/>
        </authorList>
    </citation>
    <scope>NUCLEOTIDE SEQUENCE [LARGE SCALE GENOMIC DNA]</scope>
</reference>
<dbReference type="OrthoDB" id="10259713at2759"/>
<evidence type="ECO:0000256" key="8">
    <source>
        <dbReference type="SAM" id="MobiDB-lite"/>
    </source>
</evidence>
<keyword evidence="2" id="KW-0970">Cilium biogenesis/degradation</keyword>
<comment type="caution">
    <text evidence="10">The sequence shown here is derived from an EMBL/GenBank/DDBJ whole genome shotgun (WGS) entry which is preliminary data.</text>
</comment>
<dbReference type="GO" id="GO:0005930">
    <property type="term" value="C:axoneme"/>
    <property type="evidence" value="ECO:0007669"/>
    <property type="project" value="TreeGrafter"/>
</dbReference>
<dbReference type="PANTHER" id="PTHR15654:SF2">
    <property type="entry name" value="COILED-COIL DOMAIN-CONTAINING PROTEIN 113"/>
    <property type="match status" value="1"/>
</dbReference>
<evidence type="ECO:0000256" key="3">
    <source>
        <dbReference type="ARBA" id="ARBA00023054"/>
    </source>
</evidence>
<evidence type="ECO:0000259" key="9">
    <source>
        <dbReference type="Pfam" id="PF13870"/>
    </source>
</evidence>
<feature type="domain" description="CCDC113/CCDC96 coiled-coil" evidence="9">
    <location>
        <begin position="150"/>
        <end position="319"/>
    </location>
</feature>
<feature type="coiled-coil region" evidence="7">
    <location>
        <begin position="142"/>
        <end position="183"/>
    </location>
</feature>
<dbReference type="InterPro" id="IPR025254">
    <property type="entry name" value="CCDC113/CCDC96_CC"/>
</dbReference>
<evidence type="ECO:0000256" key="5">
    <source>
        <dbReference type="ARBA" id="ARBA00044506"/>
    </source>
</evidence>
<keyword evidence="3 7" id="KW-0175">Coiled coil</keyword>
<dbReference type="AlphaFoldDB" id="A0A2R5GEA4"/>
<keyword evidence="4" id="KW-0966">Cell projection</keyword>
<feature type="region of interest" description="Disordered" evidence="8">
    <location>
        <begin position="326"/>
        <end position="345"/>
    </location>
</feature>
<comment type="subcellular location">
    <subcellularLocation>
        <location evidence="1">Cell projection</location>
        <location evidence="1">Cilium</location>
    </subcellularLocation>
</comment>
<evidence type="ECO:0000256" key="6">
    <source>
        <dbReference type="ARBA" id="ARBA00044798"/>
    </source>
</evidence>
<protein>
    <recommendedName>
        <fullName evidence="6">Cilia- and flagella-associated protein 263</fullName>
    </recommendedName>
</protein>
<evidence type="ECO:0000313" key="11">
    <source>
        <dbReference type="Proteomes" id="UP000241890"/>
    </source>
</evidence>
<accession>A0A2R5GEA4</accession>
<evidence type="ECO:0000256" key="2">
    <source>
        <dbReference type="ARBA" id="ARBA00022794"/>
    </source>
</evidence>
<sequence>MHGRSGAATSTAERELEEILRENKKLQQENELLEAHKSRLEAEMPQNAADSSAGKRRRARGRNALTLDEKLGIANAEFEVVQKRIEDTKLNSEKLIDSLRAVLEETDLRIGDLKKEAYEFKRDIVVGAENFRTGKTVAEKVVKYMEEKLKQKDAVIEKLRLKNVTLKGLIQKVETQLKQKEEMGDVLHYIDFHQLQIENKQYIAKIEERNQDLLKLKRTTGNTVQVLNNLKKKLNTILTETEWLRKEIQGRKDLLEKIRVDINKVGVEIVKEERLNRKLSESDESGADMPHVRDYIGQKAEMYELRAMLKDWTRKVEIAAISAGGRSRIKSGPSPTHADQHLSAH</sequence>
<proteinExistence type="inferred from homology"/>
<feature type="compositionally biased region" description="Basic and acidic residues" evidence="8">
    <location>
        <begin position="12"/>
        <end position="42"/>
    </location>
</feature>
<evidence type="ECO:0000256" key="4">
    <source>
        <dbReference type="ARBA" id="ARBA00023273"/>
    </source>
</evidence>
<keyword evidence="11" id="KW-1185">Reference proteome</keyword>
<gene>
    <name evidence="10" type="ORF">FCC1311_051062</name>
</gene>
<dbReference type="Pfam" id="PF13870">
    <property type="entry name" value="CCDC113_CCDC96_CC"/>
    <property type="match status" value="1"/>
</dbReference>
<organism evidence="10 11">
    <name type="scientific">Hondaea fermentalgiana</name>
    <dbReference type="NCBI Taxonomy" id="2315210"/>
    <lineage>
        <taxon>Eukaryota</taxon>
        <taxon>Sar</taxon>
        <taxon>Stramenopiles</taxon>
        <taxon>Bigyra</taxon>
        <taxon>Labyrinthulomycetes</taxon>
        <taxon>Thraustochytrida</taxon>
        <taxon>Thraustochytriidae</taxon>
        <taxon>Hondaea</taxon>
    </lineage>
</organism>
<evidence type="ECO:0000256" key="7">
    <source>
        <dbReference type="SAM" id="Coils"/>
    </source>
</evidence>
<dbReference type="GO" id="GO:0036064">
    <property type="term" value="C:ciliary basal body"/>
    <property type="evidence" value="ECO:0007669"/>
    <property type="project" value="TreeGrafter"/>
</dbReference>
<evidence type="ECO:0000313" key="10">
    <source>
        <dbReference type="EMBL" id="GBG28885.1"/>
    </source>
</evidence>
<feature type="region of interest" description="Disordered" evidence="8">
    <location>
        <begin position="1"/>
        <end position="60"/>
    </location>
</feature>
<comment type="similarity">
    <text evidence="5">Belongs to the CFAP263 family.</text>
</comment>
<dbReference type="InParanoid" id="A0A2R5GEA4"/>
<dbReference type="PANTHER" id="PTHR15654">
    <property type="entry name" value="COILED-COIL DOMAIN-CONTAINING PROTEIN 113-RELATED"/>
    <property type="match status" value="1"/>
</dbReference>
<dbReference type="GO" id="GO:0060271">
    <property type="term" value="P:cilium assembly"/>
    <property type="evidence" value="ECO:0007669"/>
    <property type="project" value="TreeGrafter"/>
</dbReference>
<dbReference type="InterPro" id="IPR051885">
    <property type="entry name" value="CC_CF"/>
</dbReference>
<name>A0A2R5GEA4_9STRA</name>
<dbReference type="Proteomes" id="UP000241890">
    <property type="component" value="Unassembled WGS sequence"/>
</dbReference>
<evidence type="ECO:0000256" key="1">
    <source>
        <dbReference type="ARBA" id="ARBA00004138"/>
    </source>
</evidence>